<proteinExistence type="predicted"/>
<protein>
    <submittedName>
        <fullName evidence="1">Uncharacterized protein</fullName>
    </submittedName>
</protein>
<gene>
    <name evidence="1" type="ORF">EDB81DRAFT_782100</name>
</gene>
<name>A0A9P9JGG7_9HYPO</name>
<dbReference type="AlphaFoldDB" id="A0A9P9JGG7"/>
<dbReference type="Proteomes" id="UP000738349">
    <property type="component" value="Unassembled WGS sequence"/>
</dbReference>
<sequence length="71" mass="8067">MGMRRKRTWMSLAPYAAMARLLCRRCRLTPGDREADRTRGEWMEEGVSRAGHLSLDGHAQDGDFFLALVVS</sequence>
<comment type="caution">
    <text evidence="1">The sequence shown here is derived from an EMBL/GenBank/DDBJ whole genome shotgun (WGS) entry which is preliminary data.</text>
</comment>
<reference evidence="1" key="1">
    <citation type="journal article" date="2021" name="Nat. Commun.">
        <title>Genetic determinants of endophytism in the Arabidopsis root mycobiome.</title>
        <authorList>
            <person name="Mesny F."/>
            <person name="Miyauchi S."/>
            <person name="Thiergart T."/>
            <person name="Pickel B."/>
            <person name="Atanasova L."/>
            <person name="Karlsson M."/>
            <person name="Huettel B."/>
            <person name="Barry K.W."/>
            <person name="Haridas S."/>
            <person name="Chen C."/>
            <person name="Bauer D."/>
            <person name="Andreopoulos W."/>
            <person name="Pangilinan J."/>
            <person name="LaButti K."/>
            <person name="Riley R."/>
            <person name="Lipzen A."/>
            <person name="Clum A."/>
            <person name="Drula E."/>
            <person name="Henrissat B."/>
            <person name="Kohler A."/>
            <person name="Grigoriev I.V."/>
            <person name="Martin F.M."/>
            <person name="Hacquard S."/>
        </authorList>
    </citation>
    <scope>NUCLEOTIDE SEQUENCE</scope>
    <source>
        <strain evidence="1">MPI-CAGE-AT-0147</strain>
    </source>
</reference>
<dbReference type="EMBL" id="JAGMUV010000003">
    <property type="protein sequence ID" value="KAH7166311.1"/>
    <property type="molecule type" value="Genomic_DNA"/>
</dbReference>
<evidence type="ECO:0000313" key="1">
    <source>
        <dbReference type="EMBL" id="KAH7166311.1"/>
    </source>
</evidence>
<keyword evidence="2" id="KW-1185">Reference proteome</keyword>
<organism evidence="1 2">
    <name type="scientific">Dactylonectria macrodidyma</name>
    <dbReference type="NCBI Taxonomy" id="307937"/>
    <lineage>
        <taxon>Eukaryota</taxon>
        <taxon>Fungi</taxon>
        <taxon>Dikarya</taxon>
        <taxon>Ascomycota</taxon>
        <taxon>Pezizomycotina</taxon>
        <taxon>Sordariomycetes</taxon>
        <taxon>Hypocreomycetidae</taxon>
        <taxon>Hypocreales</taxon>
        <taxon>Nectriaceae</taxon>
        <taxon>Dactylonectria</taxon>
    </lineage>
</organism>
<evidence type="ECO:0000313" key="2">
    <source>
        <dbReference type="Proteomes" id="UP000738349"/>
    </source>
</evidence>
<accession>A0A9P9JGG7</accession>